<gene>
    <name evidence="2" type="ORF">BJ322DRAFT_577153</name>
</gene>
<reference evidence="2" key="2">
    <citation type="submission" date="2020-11" db="EMBL/GenBank/DDBJ databases">
        <authorList>
            <consortium name="DOE Joint Genome Institute"/>
            <person name="Kuo A."/>
            <person name="Miyauchi S."/>
            <person name="Kiss E."/>
            <person name="Drula E."/>
            <person name="Kohler A."/>
            <person name="Sanchez-Garcia M."/>
            <person name="Andreopoulos B."/>
            <person name="Barry K.W."/>
            <person name="Bonito G."/>
            <person name="Buee M."/>
            <person name="Carver A."/>
            <person name="Chen C."/>
            <person name="Cichocki N."/>
            <person name="Clum A."/>
            <person name="Culley D."/>
            <person name="Crous P.W."/>
            <person name="Fauchery L."/>
            <person name="Girlanda M."/>
            <person name="Hayes R."/>
            <person name="Keri Z."/>
            <person name="Labutti K."/>
            <person name="Lipzen A."/>
            <person name="Lombard V."/>
            <person name="Magnuson J."/>
            <person name="Maillard F."/>
            <person name="Morin E."/>
            <person name="Murat C."/>
            <person name="Nolan M."/>
            <person name="Ohm R."/>
            <person name="Pangilinan J."/>
            <person name="Pereira M."/>
            <person name="Perotto S."/>
            <person name="Peter M."/>
            <person name="Riley R."/>
            <person name="Sitrit Y."/>
            <person name="Stielow B."/>
            <person name="Szollosi G."/>
            <person name="Zifcakova L."/>
            <person name="Stursova M."/>
            <person name="Spatafora J.W."/>
            <person name="Tedersoo L."/>
            <person name="Vaario L.-M."/>
            <person name="Yamada A."/>
            <person name="Yan M."/>
            <person name="Wang P."/>
            <person name="Xu J."/>
            <person name="Bruns T."/>
            <person name="Baldrian P."/>
            <person name="Vilgalys R."/>
            <person name="Henrissat B."/>
            <person name="Grigoriev I.V."/>
            <person name="Hibbett D."/>
            <person name="Nagy L.G."/>
            <person name="Martin F.M."/>
        </authorList>
    </citation>
    <scope>NUCLEOTIDE SEQUENCE</scope>
    <source>
        <strain evidence="2">UH-Tt-Lm1</strain>
    </source>
</reference>
<proteinExistence type="predicted"/>
<feature type="region of interest" description="Disordered" evidence="1">
    <location>
        <begin position="292"/>
        <end position="332"/>
    </location>
</feature>
<comment type="caution">
    <text evidence="2">The sequence shown here is derived from an EMBL/GenBank/DDBJ whole genome shotgun (WGS) entry which is preliminary data.</text>
</comment>
<accession>A0A9P6L985</accession>
<evidence type="ECO:0000256" key="1">
    <source>
        <dbReference type="SAM" id="MobiDB-lite"/>
    </source>
</evidence>
<sequence>MVGVQYPYAAPVFASAATVWRDCSSSHLHGSVVERTRCSARQPPTERAGSPLLAPRQQGRFPSPLRPTRRILAKRLQRVLPSGQQRRLSHQLPHDQWSLNASQDPRWDRKRSVDDLDMHFMSAFPQATRIVRENGGRRASRDDSAVNYGHSTVFEGRRMSRDDIGINYGYAPPRTHAWNDIPTQTYNPSPLRMTISPEVYSNQDPLTACDSVASPNMNDISAFSPLNPYGVQSVTSGIMPLRLDNTHVPPPVLDLAEADLQKHEAIQFNHYSLSSAGGYQFTEYNGASTSYYEQGSVGPHDISSREGTSTPEFGHRNMDLYHQHTPQPSITS</sequence>
<keyword evidence="3" id="KW-1185">Reference proteome</keyword>
<feature type="region of interest" description="Disordered" evidence="1">
    <location>
        <begin position="82"/>
        <end position="103"/>
    </location>
</feature>
<reference evidence="2" key="1">
    <citation type="journal article" date="2020" name="Nat. Commun.">
        <title>Large-scale genome sequencing of mycorrhizal fungi provides insights into the early evolution of symbiotic traits.</title>
        <authorList>
            <person name="Miyauchi S."/>
            <person name="Kiss E."/>
            <person name="Kuo A."/>
            <person name="Drula E."/>
            <person name="Kohler A."/>
            <person name="Sanchez-Garcia M."/>
            <person name="Morin E."/>
            <person name="Andreopoulos B."/>
            <person name="Barry K.W."/>
            <person name="Bonito G."/>
            <person name="Buee M."/>
            <person name="Carver A."/>
            <person name="Chen C."/>
            <person name="Cichocki N."/>
            <person name="Clum A."/>
            <person name="Culley D."/>
            <person name="Crous P.W."/>
            <person name="Fauchery L."/>
            <person name="Girlanda M."/>
            <person name="Hayes R.D."/>
            <person name="Keri Z."/>
            <person name="LaButti K."/>
            <person name="Lipzen A."/>
            <person name="Lombard V."/>
            <person name="Magnuson J."/>
            <person name="Maillard F."/>
            <person name="Murat C."/>
            <person name="Nolan M."/>
            <person name="Ohm R.A."/>
            <person name="Pangilinan J."/>
            <person name="Pereira M.F."/>
            <person name="Perotto S."/>
            <person name="Peter M."/>
            <person name="Pfister S."/>
            <person name="Riley R."/>
            <person name="Sitrit Y."/>
            <person name="Stielow J.B."/>
            <person name="Szollosi G."/>
            <person name="Zifcakova L."/>
            <person name="Stursova M."/>
            <person name="Spatafora J.W."/>
            <person name="Tedersoo L."/>
            <person name="Vaario L.M."/>
            <person name="Yamada A."/>
            <person name="Yan M."/>
            <person name="Wang P."/>
            <person name="Xu J."/>
            <person name="Bruns T."/>
            <person name="Baldrian P."/>
            <person name="Vilgalys R."/>
            <person name="Dunand C."/>
            <person name="Henrissat B."/>
            <person name="Grigoriev I.V."/>
            <person name="Hibbett D."/>
            <person name="Nagy L.G."/>
            <person name="Martin F.M."/>
        </authorList>
    </citation>
    <scope>NUCLEOTIDE SEQUENCE</scope>
    <source>
        <strain evidence="2">UH-Tt-Lm1</strain>
    </source>
</reference>
<evidence type="ECO:0000313" key="3">
    <source>
        <dbReference type="Proteomes" id="UP000736335"/>
    </source>
</evidence>
<organism evidence="2 3">
    <name type="scientific">Thelephora terrestris</name>
    <dbReference type="NCBI Taxonomy" id="56493"/>
    <lineage>
        <taxon>Eukaryota</taxon>
        <taxon>Fungi</taxon>
        <taxon>Dikarya</taxon>
        <taxon>Basidiomycota</taxon>
        <taxon>Agaricomycotina</taxon>
        <taxon>Agaricomycetes</taxon>
        <taxon>Thelephorales</taxon>
        <taxon>Thelephoraceae</taxon>
        <taxon>Thelephora</taxon>
    </lineage>
</organism>
<evidence type="ECO:0000313" key="2">
    <source>
        <dbReference type="EMBL" id="KAF9787760.1"/>
    </source>
</evidence>
<dbReference type="EMBL" id="WIUZ02000004">
    <property type="protein sequence ID" value="KAF9787760.1"/>
    <property type="molecule type" value="Genomic_DNA"/>
</dbReference>
<dbReference type="Proteomes" id="UP000736335">
    <property type="component" value="Unassembled WGS sequence"/>
</dbReference>
<feature type="compositionally biased region" description="Basic and acidic residues" evidence="1">
    <location>
        <begin position="313"/>
        <end position="322"/>
    </location>
</feature>
<protein>
    <submittedName>
        <fullName evidence="2">Uncharacterized protein</fullName>
    </submittedName>
</protein>
<name>A0A9P6L985_9AGAM</name>
<dbReference type="AlphaFoldDB" id="A0A9P6L985"/>
<feature type="region of interest" description="Disordered" evidence="1">
    <location>
        <begin position="37"/>
        <end position="64"/>
    </location>
</feature>